<organism evidence="2 3">
    <name type="scientific">Synechococcus sp. (strain ATCC 27144 / PCC 6301 / SAUG 1402/1)</name>
    <name type="common">Anacystis nidulans</name>
    <dbReference type="NCBI Taxonomy" id="269084"/>
    <lineage>
        <taxon>Bacteria</taxon>
        <taxon>Bacillati</taxon>
        <taxon>Cyanobacteriota</taxon>
        <taxon>Cyanophyceae</taxon>
        <taxon>Synechococcales</taxon>
        <taxon>Synechococcaceae</taxon>
        <taxon>Synechococcus</taxon>
    </lineage>
</organism>
<proteinExistence type="predicted"/>
<protein>
    <recommendedName>
        <fullName evidence="1">CHRD domain-containing protein</fullName>
    </recommendedName>
</protein>
<accession>A0A0H3K869</accession>
<dbReference type="eggNOG" id="COG2931">
    <property type="taxonomic scope" value="Bacteria"/>
</dbReference>
<name>A0A0H3K869_SYNP6</name>
<evidence type="ECO:0000313" key="2">
    <source>
        <dbReference type="EMBL" id="BAD80282.1"/>
    </source>
</evidence>
<evidence type="ECO:0000313" key="3">
    <source>
        <dbReference type="Proteomes" id="UP000001175"/>
    </source>
</evidence>
<gene>
    <name evidence="2" type="ordered locus">syc2092_c</name>
</gene>
<dbReference type="AlphaFoldDB" id="A0A0H3K869"/>
<dbReference type="InterPro" id="IPR010895">
    <property type="entry name" value="CHRD"/>
</dbReference>
<sequence length="237" mass="25388">MSLLRALNPTSPIHSGFFPMLIPRLRLRSIAIALGTCLLLTGLHTTFPRPVRATVSQPTPLMETARSQSSSRPTLLADLQATLSQAESSPLAQANAGEMRQTYIAILTPREVVPTAPETPARAVVGAVLVGDRLVIRANFRDLSSAFRDYAKDPVSPPNPNITSGFHLHRGNANQNSPFQYALVVTLDPSGTSGSAAGELTLSPEQKQALADGLIYFDIHTTRNRGGELRGVLMPSS</sequence>
<evidence type="ECO:0000259" key="1">
    <source>
        <dbReference type="SMART" id="SM00754"/>
    </source>
</evidence>
<dbReference type="KEGG" id="syc:syc2092_c"/>
<feature type="domain" description="CHRD" evidence="1">
    <location>
        <begin position="101"/>
        <end position="235"/>
    </location>
</feature>
<dbReference type="Proteomes" id="UP000001175">
    <property type="component" value="Chromosome"/>
</dbReference>
<dbReference type="EMBL" id="AP008231">
    <property type="protein sequence ID" value="BAD80282.1"/>
    <property type="molecule type" value="Genomic_DNA"/>
</dbReference>
<dbReference type="Pfam" id="PF07452">
    <property type="entry name" value="CHRD"/>
    <property type="match status" value="1"/>
</dbReference>
<dbReference type="SMART" id="SM00754">
    <property type="entry name" value="CHRD"/>
    <property type="match status" value="1"/>
</dbReference>
<reference evidence="2 3" key="1">
    <citation type="journal article" date="2007" name="Photosyn. Res.">
        <title>Complete nucleotide sequence of the freshwater unicellular cyanobacterium Synechococcus elongatus PCC 6301 chromosome: gene content and organization.</title>
        <authorList>
            <person name="Sugita C."/>
            <person name="Ogata K."/>
            <person name="Shikata M."/>
            <person name="Jikuya H."/>
            <person name="Takano J."/>
            <person name="Furumichi M."/>
            <person name="Kanehisa M."/>
            <person name="Omata T."/>
            <person name="Sugiura M."/>
            <person name="Sugita M."/>
        </authorList>
    </citation>
    <scope>NUCLEOTIDE SEQUENCE [LARGE SCALE GENOMIC DNA]</scope>
    <source>
        <strain evidence="3">ATCC 27144 / PCC 6301 / SAUG 1402/1</strain>
    </source>
</reference>